<dbReference type="Pfam" id="PF01119">
    <property type="entry name" value="DNA_mis_repair"/>
    <property type="match status" value="1"/>
</dbReference>
<dbReference type="GO" id="GO:0006298">
    <property type="term" value="P:mismatch repair"/>
    <property type="evidence" value="ECO:0007669"/>
    <property type="project" value="InterPro"/>
</dbReference>
<dbReference type="EMBL" id="GFXV01000240">
    <property type="protein sequence ID" value="MBW12045.1"/>
    <property type="molecule type" value="Transcribed_RNA"/>
</dbReference>
<evidence type="ECO:0000259" key="6">
    <source>
        <dbReference type="SMART" id="SM01340"/>
    </source>
</evidence>
<dbReference type="PROSITE" id="PS00058">
    <property type="entry name" value="DNA_MISMATCH_REPAIR_1"/>
    <property type="match status" value="1"/>
</dbReference>
<evidence type="ECO:0000256" key="2">
    <source>
        <dbReference type="ARBA" id="ARBA00006082"/>
    </source>
</evidence>
<keyword evidence="5" id="KW-0539">Nucleus</keyword>
<dbReference type="InterPro" id="IPR014721">
    <property type="entry name" value="Ribsml_uS5_D2-typ_fold_subgr"/>
</dbReference>
<reference evidence="7" key="1">
    <citation type="submission" date="2017-10" db="EMBL/GenBank/DDBJ databases">
        <title>Transcriptome Assembly of Sugarcane Aphid Adults.</title>
        <authorList>
            <person name="Scully E.D."/>
            <person name="Palmer N.A."/>
            <person name="Geib S.M."/>
            <person name="Sarath G."/>
            <person name="Sattler S.E."/>
        </authorList>
    </citation>
    <scope>NUCLEOTIDE SEQUENCE</scope>
    <source>
        <tissue evidence="7">Whole body</tissue>
    </source>
</reference>
<dbReference type="OrthoDB" id="10263226at2759"/>
<evidence type="ECO:0000313" key="7">
    <source>
        <dbReference type="EMBL" id="MBW12045.1"/>
    </source>
</evidence>
<dbReference type="InterPro" id="IPR013507">
    <property type="entry name" value="DNA_mismatch_S5_2-like"/>
</dbReference>
<dbReference type="SMART" id="SM01340">
    <property type="entry name" value="DNA_mis_repair"/>
    <property type="match status" value="1"/>
</dbReference>
<keyword evidence="3" id="KW-0227">DNA damage</keyword>
<dbReference type="SUPFAM" id="SSF55874">
    <property type="entry name" value="ATPase domain of HSP90 chaperone/DNA topoisomerase II/histidine kinase"/>
    <property type="match status" value="1"/>
</dbReference>
<evidence type="ECO:0000256" key="1">
    <source>
        <dbReference type="ARBA" id="ARBA00004123"/>
    </source>
</evidence>
<comment type="subcellular location">
    <subcellularLocation>
        <location evidence="1">Nucleus</location>
    </subcellularLocation>
</comment>
<dbReference type="PANTHER" id="PTHR10073">
    <property type="entry name" value="DNA MISMATCH REPAIR PROTEIN MLH, PMS, MUTL"/>
    <property type="match status" value="1"/>
</dbReference>
<evidence type="ECO:0000256" key="4">
    <source>
        <dbReference type="ARBA" id="ARBA00023204"/>
    </source>
</evidence>
<dbReference type="InterPro" id="IPR036890">
    <property type="entry name" value="HATPase_C_sf"/>
</dbReference>
<sequence length="677" mass="76696">MDQQVPIVRKLAEDVVNRIAAGEVIQRPANALKELLENSLDAKSTNIQVTLKNGGLKLLQIQDNGTGIRTEDLGIVCERFTTSKLQQFEDLTKISTYGFRGEALASISHVAHLTITTKTNGALCAYKGLYKDGKLKAPPKPCAGNVGTIITVEDLFHNIATRKKSMKSFNEEHLKVVEVVSRYAIHNPLVGFTVKKQGELLTEVKTNQDSTHIDNIQAIYGSTISRALLEINDYCNILKVKIKGYVSNPNFSAKKQIFILFINDRLVDSQGLRKAVEQVYSIYLAKGSHPFIYLSLNLDPMNVDVNVHPTKHEVHFLHEDKIIDKVVDAIQDKLSGSNTSRTFYTQTRLPMSSDTLIDKSKEKLEIEESQKLSITNSTNVSQNKMVRTDCSEQKIDKFLNASNNSNSMLMLPKSKINDVITRREIKLTSVLSLRKEIENCCSETLQTIFQNHKYVGAASPTWSLFQHDTNLYICNSNNVLQEMFYQIMMYEFGNFGVIKFSNALSIYELIMIALELSESGYQGSEDKPKEELAHDATEILVSRALMLNDYFSIEIDTDANILSIPLLLEEFLPDLDGLPLYLLRLASEVDWSNEKQCFLSFCRETARFYVLHPWKQQCGDNDDISDAAPDRNWAWSLEHVLYPSLRKSFQPPKHFLEDGTLLQIASLPDMYKVFERC</sequence>
<dbReference type="GO" id="GO:0005524">
    <property type="term" value="F:ATP binding"/>
    <property type="evidence" value="ECO:0007669"/>
    <property type="project" value="InterPro"/>
</dbReference>
<name>A0A2H8TD88_9HEMI</name>
<dbReference type="InterPro" id="IPR020568">
    <property type="entry name" value="Ribosomal_Su5_D2-typ_SF"/>
</dbReference>
<dbReference type="InterPro" id="IPR032189">
    <property type="entry name" value="Mlh1_C"/>
</dbReference>
<dbReference type="AlphaFoldDB" id="A0A2H8TD88"/>
<dbReference type="NCBIfam" id="TIGR00585">
    <property type="entry name" value="mutl"/>
    <property type="match status" value="1"/>
</dbReference>
<proteinExistence type="inferred from homology"/>
<dbReference type="GO" id="GO:0032389">
    <property type="term" value="C:MutLalpha complex"/>
    <property type="evidence" value="ECO:0007669"/>
    <property type="project" value="TreeGrafter"/>
</dbReference>
<comment type="similarity">
    <text evidence="2">Belongs to the DNA mismatch repair MutL/HexB family.</text>
</comment>
<dbReference type="PANTHER" id="PTHR10073:SF12">
    <property type="entry name" value="DNA MISMATCH REPAIR PROTEIN MLH1"/>
    <property type="match status" value="1"/>
</dbReference>
<dbReference type="FunFam" id="3.30.230.10:FF:000014">
    <property type="entry name" value="DNA mismatch repair protein Mlh1"/>
    <property type="match status" value="1"/>
</dbReference>
<dbReference type="Gene3D" id="3.30.565.10">
    <property type="entry name" value="Histidine kinase-like ATPase, C-terminal domain"/>
    <property type="match status" value="1"/>
</dbReference>
<evidence type="ECO:0000256" key="3">
    <source>
        <dbReference type="ARBA" id="ARBA00022763"/>
    </source>
</evidence>
<accession>A0A2H8TD88</accession>
<organism evidence="7">
    <name type="scientific">Melanaphis sacchari</name>
    <dbReference type="NCBI Taxonomy" id="742174"/>
    <lineage>
        <taxon>Eukaryota</taxon>
        <taxon>Metazoa</taxon>
        <taxon>Ecdysozoa</taxon>
        <taxon>Arthropoda</taxon>
        <taxon>Hexapoda</taxon>
        <taxon>Insecta</taxon>
        <taxon>Pterygota</taxon>
        <taxon>Neoptera</taxon>
        <taxon>Paraneoptera</taxon>
        <taxon>Hemiptera</taxon>
        <taxon>Sternorrhyncha</taxon>
        <taxon>Aphidomorpha</taxon>
        <taxon>Aphidoidea</taxon>
        <taxon>Aphididae</taxon>
        <taxon>Aphidini</taxon>
        <taxon>Melanaphis</taxon>
    </lineage>
</organism>
<dbReference type="InterPro" id="IPR002099">
    <property type="entry name" value="MutL/Mlh/PMS"/>
</dbReference>
<dbReference type="GO" id="GO:0030983">
    <property type="term" value="F:mismatched DNA binding"/>
    <property type="evidence" value="ECO:0007669"/>
    <property type="project" value="InterPro"/>
</dbReference>
<feature type="domain" description="DNA mismatch repair protein S5" evidence="6">
    <location>
        <begin position="216"/>
        <end position="335"/>
    </location>
</feature>
<dbReference type="FunFam" id="3.30.565.10:FF:000109">
    <property type="entry name" value="Related to MLH1-DNA mismatch repair protein"/>
    <property type="match status" value="1"/>
</dbReference>
<protein>
    <submittedName>
        <fullName evidence="7">DNA mismatch repair protein Mlh1</fullName>
    </submittedName>
</protein>
<dbReference type="SUPFAM" id="SSF54211">
    <property type="entry name" value="Ribosomal protein S5 domain 2-like"/>
    <property type="match status" value="1"/>
</dbReference>
<dbReference type="CDD" id="cd03483">
    <property type="entry name" value="MutL_Trans_MLH1"/>
    <property type="match status" value="1"/>
</dbReference>
<dbReference type="Pfam" id="PF16413">
    <property type="entry name" value="Mlh1_C"/>
    <property type="match status" value="1"/>
</dbReference>
<dbReference type="GO" id="GO:0016887">
    <property type="term" value="F:ATP hydrolysis activity"/>
    <property type="evidence" value="ECO:0007669"/>
    <property type="project" value="InterPro"/>
</dbReference>
<dbReference type="InterPro" id="IPR014762">
    <property type="entry name" value="DNA_mismatch_repair_CS"/>
</dbReference>
<dbReference type="CDD" id="cd16926">
    <property type="entry name" value="HATPase_MutL-MLH-PMS-like"/>
    <property type="match status" value="1"/>
</dbReference>
<gene>
    <name evidence="7" type="primary">Mlh1_2</name>
</gene>
<evidence type="ECO:0000256" key="5">
    <source>
        <dbReference type="ARBA" id="ARBA00023242"/>
    </source>
</evidence>
<dbReference type="GO" id="GO:0140664">
    <property type="term" value="F:ATP-dependent DNA damage sensor activity"/>
    <property type="evidence" value="ECO:0007669"/>
    <property type="project" value="InterPro"/>
</dbReference>
<keyword evidence="4" id="KW-0234">DNA repair</keyword>
<dbReference type="Gene3D" id="3.30.230.10">
    <property type="match status" value="1"/>
</dbReference>
<dbReference type="InterPro" id="IPR038973">
    <property type="entry name" value="MutL/Mlh/Pms-like"/>
</dbReference>
<dbReference type="Pfam" id="PF13589">
    <property type="entry name" value="HATPase_c_3"/>
    <property type="match status" value="1"/>
</dbReference>